<dbReference type="Proteomes" id="UP000735302">
    <property type="component" value="Unassembled WGS sequence"/>
</dbReference>
<accession>A0AAV4CIA9</accession>
<organism evidence="1 2">
    <name type="scientific">Plakobranchus ocellatus</name>
    <dbReference type="NCBI Taxonomy" id="259542"/>
    <lineage>
        <taxon>Eukaryota</taxon>
        <taxon>Metazoa</taxon>
        <taxon>Spiralia</taxon>
        <taxon>Lophotrochozoa</taxon>
        <taxon>Mollusca</taxon>
        <taxon>Gastropoda</taxon>
        <taxon>Heterobranchia</taxon>
        <taxon>Euthyneura</taxon>
        <taxon>Panpulmonata</taxon>
        <taxon>Sacoglossa</taxon>
        <taxon>Placobranchoidea</taxon>
        <taxon>Plakobranchidae</taxon>
        <taxon>Plakobranchus</taxon>
    </lineage>
</organism>
<dbReference type="EMBL" id="BLXT01006265">
    <property type="protein sequence ID" value="GFO30808.1"/>
    <property type="molecule type" value="Genomic_DNA"/>
</dbReference>
<comment type="caution">
    <text evidence="1">The sequence shown here is derived from an EMBL/GenBank/DDBJ whole genome shotgun (WGS) entry which is preliminary data.</text>
</comment>
<evidence type="ECO:0000313" key="1">
    <source>
        <dbReference type="EMBL" id="GFO30808.1"/>
    </source>
</evidence>
<dbReference type="AlphaFoldDB" id="A0AAV4CIA9"/>
<evidence type="ECO:0000313" key="2">
    <source>
        <dbReference type="Proteomes" id="UP000735302"/>
    </source>
</evidence>
<protein>
    <submittedName>
        <fullName evidence="1">Uncharacterized protein</fullName>
    </submittedName>
</protein>
<proteinExistence type="predicted"/>
<sequence length="136" mass="14703">MASVVGSNPRLKSPFRCQGGFSSHCATIVSFISEEAVGEGGGLGVERNVCYSRVHLVSIPLFDVSYSYFAPVSGWPKLDKYEPFSLHSSPFAQIPAGNQAMFGPPVHPTSPVIKHAQQQMNLKLTVHYGPLETCPP</sequence>
<reference evidence="1 2" key="1">
    <citation type="journal article" date="2021" name="Elife">
        <title>Chloroplast acquisition without the gene transfer in kleptoplastic sea slugs, Plakobranchus ocellatus.</title>
        <authorList>
            <person name="Maeda T."/>
            <person name="Takahashi S."/>
            <person name="Yoshida T."/>
            <person name="Shimamura S."/>
            <person name="Takaki Y."/>
            <person name="Nagai Y."/>
            <person name="Toyoda A."/>
            <person name="Suzuki Y."/>
            <person name="Arimoto A."/>
            <person name="Ishii H."/>
            <person name="Satoh N."/>
            <person name="Nishiyama T."/>
            <person name="Hasebe M."/>
            <person name="Maruyama T."/>
            <person name="Minagawa J."/>
            <person name="Obokata J."/>
            <person name="Shigenobu S."/>
        </authorList>
    </citation>
    <scope>NUCLEOTIDE SEQUENCE [LARGE SCALE GENOMIC DNA]</scope>
</reference>
<name>A0AAV4CIA9_9GAST</name>
<keyword evidence="2" id="KW-1185">Reference proteome</keyword>
<gene>
    <name evidence="1" type="ORF">PoB_005731300</name>
</gene>